<evidence type="ECO:0000313" key="9">
    <source>
        <dbReference type="EMBL" id="BAN84489.1"/>
    </source>
</evidence>
<dbReference type="InterPro" id="IPR035976">
    <property type="entry name" value="Sushi/SCR/CCP_sf"/>
</dbReference>
<organism evidence="9">
    <name type="scientific">Carassius langsdorfii</name>
    <name type="common">Japanese silver crucian carp</name>
    <name type="synonym">Carassius auratus langsdorfii</name>
    <dbReference type="NCBI Taxonomy" id="138676"/>
    <lineage>
        <taxon>Eukaryota</taxon>
        <taxon>Metazoa</taxon>
        <taxon>Chordata</taxon>
        <taxon>Craniata</taxon>
        <taxon>Vertebrata</taxon>
        <taxon>Euteleostomi</taxon>
        <taxon>Actinopterygii</taxon>
        <taxon>Neopterygii</taxon>
        <taxon>Teleostei</taxon>
        <taxon>Ostariophysi</taxon>
        <taxon>Cypriniformes</taxon>
        <taxon>Cyprinidae</taxon>
        <taxon>Cyprininae</taxon>
        <taxon>Carassius</taxon>
    </lineage>
</organism>
<evidence type="ECO:0000259" key="8">
    <source>
        <dbReference type="PROSITE" id="PS50923"/>
    </source>
</evidence>
<dbReference type="FunFam" id="2.10.70.10:FF:000014">
    <property type="entry name" value="Membrane cofactor protein"/>
    <property type="match status" value="1"/>
</dbReference>
<evidence type="ECO:0000256" key="2">
    <source>
        <dbReference type="ARBA" id="ARBA00022729"/>
    </source>
</evidence>
<dbReference type="SUPFAM" id="SSF57535">
    <property type="entry name" value="Complement control module/SCR domain"/>
    <property type="match status" value="4"/>
</dbReference>
<feature type="domain" description="Sushi" evidence="8">
    <location>
        <begin position="89"/>
        <end position="146"/>
    </location>
</feature>
<feature type="domain" description="Sushi" evidence="8">
    <location>
        <begin position="147"/>
        <end position="205"/>
    </location>
</feature>
<dbReference type="EMBL" id="AB822935">
    <property type="protein sequence ID" value="BAN84489.1"/>
    <property type="molecule type" value="mRNA"/>
</dbReference>
<proteinExistence type="evidence at transcript level"/>
<feature type="domain" description="Sushi" evidence="8">
    <location>
        <begin position="24"/>
        <end position="88"/>
    </location>
</feature>
<dbReference type="PROSITE" id="PS50923">
    <property type="entry name" value="SUSHI"/>
    <property type="match status" value="4"/>
</dbReference>
<keyword evidence="6" id="KW-0812">Transmembrane</keyword>
<evidence type="ECO:0000256" key="1">
    <source>
        <dbReference type="ARBA" id="ARBA00022659"/>
    </source>
</evidence>
<dbReference type="SMART" id="SM00032">
    <property type="entry name" value="CCP"/>
    <property type="match status" value="4"/>
</dbReference>
<keyword evidence="2 7" id="KW-0732">Signal</keyword>
<dbReference type="Gene3D" id="2.10.70.10">
    <property type="entry name" value="Complement Module, domain 1"/>
    <property type="match status" value="4"/>
</dbReference>
<keyword evidence="6" id="KW-1133">Transmembrane helix</keyword>
<reference evidence="9" key="1">
    <citation type="journal article" date="2013" name="Fish Shellfish Immunol.">
        <title>Molecular characterization and expression analysis of three membrane-bound complement regulatory protein isoforms in the ginbuna crucian carp Carassius auratus langsdorfii.</title>
        <authorList>
            <person name="Nur I."/>
            <person name="Harada H."/>
            <person name="Tsujikura M."/>
            <person name="Somamoto T."/>
            <person name="Nakao M."/>
        </authorList>
    </citation>
    <scope>NUCLEOTIDE SEQUENCE</scope>
    <source>
        <strain evidence="9">S3n</strain>
        <tissue evidence="9">Liver</tissue>
    </source>
</reference>
<dbReference type="Pfam" id="PF00084">
    <property type="entry name" value="Sushi"/>
    <property type="match status" value="4"/>
</dbReference>
<keyword evidence="1 5" id="KW-0768">Sushi</keyword>
<feature type="transmembrane region" description="Helical" evidence="6">
    <location>
        <begin position="294"/>
        <end position="317"/>
    </location>
</feature>
<feature type="disulfide bond" evidence="5">
    <location>
        <begin position="117"/>
        <end position="144"/>
    </location>
</feature>
<sequence>MGCKVLCPSVALLAYLMICQHIRAQCTQPSFASRNVILTADLSTQSFSDGSTVTFQCEIGHRPVNSGASKSVTCKGTQWTNLELNCTRKSCGSLQDFLNGRYEMSGNLFGDTAKPVCNKGYMLAGKETTRTCRDGGWDGRDPVCEPVKCSPPLAIENGELVEVPLESYDYLDAVSYRCNPGLNLIGQSTLHCSEDGTFKPDPPKCFDGCPTPTVTNAKRIGGKSPPYKLGNFIQYKCEDGYEMKGEAYIVCRANGWDPEEPSCNALSTTTTTTAVTSKKGKTDENTKGSSFPTWAIVVICVVLGIVVAVVSLVYVNYRKKRSEHVKVEKEEDQPL</sequence>
<comment type="caution">
    <text evidence="5">Lacks conserved residue(s) required for the propagation of feature annotation.</text>
</comment>
<dbReference type="CDD" id="cd00033">
    <property type="entry name" value="CCP"/>
    <property type="match status" value="3"/>
</dbReference>
<keyword evidence="6" id="KW-0472">Membrane</keyword>
<evidence type="ECO:0000256" key="5">
    <source>
        <dbReference type="PROSITE-ProRule" id="PRU00302"/>
    </source>
</evidence>
<accession>U3SYW6</accession>
<dbReference type="PANTHER" id="PTHR45656:SF4">
    <property type="entry name" value="PROTEIN CBR-CLEC-78"/>
    <property type="match status" value="1"/>
</dbReference>
<keyword evidence="3" id="KW-0677">Repeat</keyword>
<dbReference type="InterPro" id="IPR000436">
    <property type="entry name" value="Sushi_SCR_CCP_dom"/>
</dbReference>
<name>U3SYW6_CARLG</name>
<feature type="signal peptide" evidence="7">
    <location>
        <begin position="1"/>
        <end position="24"/>
    </location>
</feature>
<evidence type="ECO:0000256" key="3">
    <source>
        <dbReference type="ARBA" id="ARBA00022737"/>
    </source>
</evidence>
<gene>
    <name evidence="9" type="primary">gTecrem-3</name>
</gene>
<evidence type="ECO:0000256" key="4">
    <source>
        <dbReference type="ARBA" id="ARBA00023157"/>
    </source>
</evidence>
<dbReference type="InterPro" id="IPR051277">
    <property type="entry name" value="SEZ6_CSMD_C4BPB_Regulators"/>
</dbReference>
<protein>
    <submittedName>
        <fullName evidence="9">Membrane-bound complement regulatory protein</fullName>
    </submittedName>
</protein>
<dbReference type="AlphaFoldDB" id="U3SYW6"/>
<feature type="disulfide bond" evidence="5">
    <location>
        <begin position="178"/>
        <end position="205"/>
    </location>
</feature>
<evidence type="ECO:0000256" key="7">
    <source>
        <dbReference type="SAM" id="SignalP"/>
    </source>
</evidence>
<evidence type="ECO:0000256" key="6">
    <source>
        <dbReference type="SAM" id="Phobius"/>
    </source>
</evidence>
<dbReference type="PANTHER" id="PTHR45656">
    <property type="entry name" value="PROTEIN CBR-CLEC-78"/>
    <property type="match status" value="1"/>
</dbReference>
<feature type="domain" description="Sushi" evidence="8">
    <location>
        <begin position="207"/>
        <end position="265"/>
    </location>
</feature>
<feature type="chain" id="PRO_5004648384" evidence="7">
    <location>
        <begin position="25"/>
        <end position="335"/>
    </location>
</feature>
<feature type="disulfide bond" evidence="5">
    <location>
        <begin position="149"/>
        <end position="192"/>
    </location>
</feature>
<keyword evidence="4 5" id="KW-1015">Disulfide bond</keyword>